<dbReference type="PROSITE" id="PS50113">
    <property type="entry name" value="PAC"/>
    <property type="match status" value="1"/>
</dbReference>
<dbReference type="Pfam" id="PF00072">
    <property type="entry name" value="Response_reg"/>
    <property type="match status" value="1"/>
</dbReference>
<feature type="domain" description="PAC" evidence="8">
    <location>
        <begin position="213"/>
        <end position="265"/>
    </location>
</feature>
<dbReference type="GO" id="GO:0000160">
    <property type="term" value="P:phosphorelay signal transduction system"/>
    <property type="evidence" value="ECO:0007669"/>
    <property type="project" value="UniProtKB-KW"/>
</dbReference>
<dbReference type="Gene3D" id="3.30.70.270">
    <property type="match status" value="1"/>
</dbReference>
<keyword evidence="5" id="KW-0804">Transcription</keyword>
<keyword evidence="2" id="KW-0902">Two-component regulatory system</keyword>
<dbReference type="SUPFAM" id="SSF55073">
    <property type="entry name" value="Nucleotide cyclase"/>
    <property type="match status" value="1"/>
</dbReference>
<evidence type="ECO:0000259" key="10">
    <source>
        <dbReference type="PROSITE" id="PS50887"/>
    </source>
</evidence>
<keyword evidence="3" id="KW-0805">Transcription regulation</keyword>
<dbReference type="Gene3D" id="3.40.50.2300">
    <property type="match status" value="1"/>
</dbReference>
<proteinExistence type="predicted"/>
<dbReference type="RefSeq" id="WP_171047308.1">
    <property type="nucleotide sequence ID" value="NZ_SWAD01000037.1"/>
</dbReference>
<dbReference type="InterPro" id="IPR029787">
    <property type="entry name" value="Nucleotide_cyclase"/>
</dbReference>
<protein>
    <submittedName>
        <fullName evidence="11">Diguanylate cyclase/phosphodiesterase (GGDEF &amp; EAL domains) with PAS/PAC sensor(S)</fullName>
    </submittedName>
</protein>
<evidence type="ECO:0000259" key="9">
    <source>
        <dbReference type="PROSITE" id="PS50883"/>
    </source>
</evidence>
<dbReference type="InterPro" id="IPR035965">
    <property type="entry name" value="PAS-like_dom_sf"/>
</dbReference>
<dbReference type="SUPFAM" id="SSF141868">
    <property type="entry name" value="EAL domain-like"/>
    <property type="match status" value="1"/>
</dbReference>
<dbReference type="Gene3D" id="2.10.70.100">
    <property type="match status" value="1"/>
</dbReference>
<dbReference type="InterPro" id="IPR001610">
    <property type="entry name" value="PAC"/>
</dbReference>
<sequence>MRNIPAHGRLLIVDDDLMVRMLASESLRHAGFEVSEADCGEQALEMFEEQDFDLLLLDVMMPGIDGYTVCQRLRQHERGKWLPIVMLTGLNDSDSIEQAYLSGATDFITKPINWLLLTQRVRYGLRASHAIAEVTRSQQSLAHAQRLARMGSWEWSLSDARFACSDELRQLFGSDWKLAGAATVELFLSMVRESDRAAVNAARQALMINGQPYQISYGFCRPDGALREVFEQAEAVRDGSGRIVKIEGFTQDISERVEAQQRIEHLALHDGLTGLANRQFFAQLAEVELERARREKSLCAILHLDIDHFKSFNDALGDAVGDQLLCAVAKRLSVSVRGADLLALNPPMRAAEMVSRIDGDAFTVLILEVRVPDQAAMIAERLQQAIARPLSVDGHEVVLTASVGIAVFPRDADSVEALSRHAEQALYVAKAAGPSACRFFDEEMNAAASRKLHLENELRQAIAENALRLYFQPKVDAASGRLAGAEALVRWEHPQHGLLGPGQFIPLAEESGLIVALGEWVLATAARHLRQWTDAGLEPLRLSINLASPSFLQENITEKCCDAVRCAGVSPQQLILELTESLLVVDADNTIARLNELRARGFALSLDDFGTGFSSLSYLKRFPLDELKIDRSFVADVTKGGKDAAIALSIIELGRQFGMHVVAEGVETHAQAGFLLAHGCRLQQGYLFSAPLPPDRFEALLRNGDRFNPCLPVPTRHPTS</sequence>
<keyword evidence="1 6" id="KW-0597">Phosphoprotein</keyword>
<evidence type="ECO:0000256" key="1">
    <source>
        <dbReference type="ARBA" id="ARBA00022553"/>
    </source>
</evidence>
<dbReference type="InterPro" id="IPR052155">
    <property type="entry name" value="Biofilm_reg_signaling"/>
</dbReference>
<dbReference type="InterPro" id="IPR011006">
    <property type="entry name" value="CheY-like_superfamily"/>
</dbReference>
<dbReference type="Gene3D" id="3.20.20.450">
    <property type="entry name" value="EAL domain"/>
    <property type="match status" value="1"/>
</dbReference>
<dbReference type="PROSITE" id="PS50110">
    <property type="entry name" value="RESPONSE_REGULATORY"/>
    <property type="match status" value="1"/>
</dbReference>
<dbReference type="InterPro" id="IPR035919">
    <property type="entry name" value="EAL_sf"/>
</dbReference>
<dbReference type="PROSITE" id="PS50887">
    <property type="entry name" value="GGDEF"/>
    <property type="match status" value="1"/>
</dbReference>
<evidence type="ECO:0000259" key="8">
    <source>
        <dbReference type="PROSITE" id="PS50113"/>
    </source>
</evidence>
<evidence type="ECO:0000256" key="4">
    <source>
        <dbReference type="ARBA" id="ARBA00023125"/>
    </source>
</evidence>
<reference evidence="11 12" key="1">
    <citation type="submission" date="2019-04" db="EMBL/GenBank/DDBJ databases">
        <title>A novel phosphate-accumulating bacterium identified in bioreactor for phosphate removal from wastewater.</title>
        <authorList>
            <person name="Kotlyarov R.Y."/>
            <person name="Beletsky A.V."/>
            <person name="Kallistova A.Y."/>
            <person name="Dorofeev A.G."/>
            <person name="Nikolaev Y.Y."/>
            <person name="Pimenov N.V."/>
            <person name="Ravin N.V."/>
            <person name="Mardanov A.V."/>
        </authorList>
    </citation>
    <scope>NUCLEOTIDE SEQUENCE [LARGE SCALE GENOMIC DNA]</scope>
    <source>
        <strain evidence="11 12">Bin19</strain>
    </source>
</reference>
<dbReference type="Proteomes" id="UP000306324">
    <property type="component" value="Unassembled WGS sequence"/>
</dbReference>
<dbReference type="InterPro" id="IPR001789">
    <property type="entry name" value="Sig_transdc_resp-reg_receiver"/>
</dbReference>
<dbReference type="InterPro" id="IPR001633">
    <property type="entry name" value="EAL_dom"/>
</dbReference>
<dbReference type="AlphaFoldDB" id="A0A5S4ENE3"/>
<dbReference type="InterPro" id="IPR000700">
    <property type="entry name" value="PAS-assoc_C"/>
</dbReference>
<dbReference type="Pfam" id="PF00990">
    <property type="entry name" value="GGDEF"/>
    <property type="match status" value="1"/>
</dbReference>
<evidence type="ECO:0000256" key="3">
    <source>
        <dbReference type="ARBA" id="ARBA00023015"/>
    </source>
</evidence>
<feature type="domain" description="EAL" evidence="9">
    <location>
        <begin position="451"/>
        <end position="705"/>
    </location>
</feature>
<dbReference type="InterPro" id="IPR000014">
    <property type="entry name" value="PAS"/>
</dbReference>
<evidence type="ECO:0000256" key="5">
    <source>
        <dbReference type="ARBA" id="ARBA00023163"/>
    </source>
</evidence>
<feature type="modified residue" description="4-aspartylphosphate" evidence="6">
    <location>
        <position position="58"/>
    </location>
</feature>
<dbReference type="SUPFAM" id="SSF52172">
    <property type="entry name" value="CheY-like"/>
    <property type="match status" value="1"/>
</dbReference>
<organism evidence="11 12">
    <name type="scientific">Candidatus Accumulibacter phosphatis</name>
    <dbReference type="NCBI Taxonomy" id="327160"/>
    <lineage>
        <taxon>Bacteria</taxon>
        <taxon>Pseudomonadati</taxon>
        <taxon>Pseudomonadota</taxon>
        <taxon>Betaproteobacteria</taxon>
        <taxon>Candidatus Accumulibacter</taxon>
    </lineage>
</organism>
<dbReference type="PROSITE" id="PS50883">
    <property type="entry name" value="EAL"/>
    <property type="match status" value="1"/>
</dbReference>
<keyword evidence="4" id="KW-0238">DNA-binding</keyword>
<feature type="domain" description="Response regulatory" evidence="7">
    <location>
        <begin position="9"/>
        <end position="125"/>
    </location>
</feature>
<dbReference type="NCBIfam" id="TIGR00254">
    <property type="entry name" value="GGDEF"/>
    <property type="match status" value="1"/>
</dbReference>
<dbReference type="SMART" id="SM00448">
    <property type="entry name" value="REC"/>
    <property type="match status" value="1"/>
</dbReference>
<name>A0A5S4ENE3_9PROT</name>
<dbReference type="SMART" id="SM00052">
    <property type="entry name" value="EAL"/>
    <property type="match status" value="1"/>
</dbReference>
<feature type="domain" description="GGDEF" evidence="10">
    <location>
        <begin position="297"/>
        <end position="442"/>
    </location>
</feature>
<dbReference type="CDD" id="cd01949">
    <property type="entry name" value="GGDEF"/>
    <property type="match status" value="1"/>
</dbReference>
<dbReference type="GO" id="GO:0003677">
    <property type="term" value="F:DNA binding"/>
    <property type="evidence" value="ECO:0007669"/>
    <property type="project" value="UniProtKB-KW"/>
</dbReference>
<dbReference type="CDD" id="cd01948">
    <property type="entry name" value="EAL"/>
    <property type="match status" value="1"/>
</dbReference>
<dbReference type="Pfam" id="PF08447">
    <property type="entry name" value="PAS_3"/>
    <property type="match status" value="1"/>
</dbReference>
<dbReference type="SMART" id="SM00086">
    <property type="entry name" value="PAC"/>
    <property type="match status" value="1"/>
</dbReference>
<dbReference type="Gene3D" id="3.30.450.20">
    <property type="entry name" value="PAS domain"/>
    <property type="match status" value="1"/>
</dbReference>
<evidence type="ECO:0000313" key="12">
    <source>
        <dbReference type="Proteomes" id="UP000306324"/>
    </source>
</evidence>
<keyword evidence="12" id="KW-1185">Reference proteome</keyword>
<dbReference type="PANTHER" id="PTHR44757:SF2">
    <property type="entry name" value="BIOFILM ARCHITECTURE MAINTENANCE PROTEIN MBAA"/>
    <property type="match status" value="1"/>
</dbReference>
<dbReference type="PANTHER" id="PTHR44757">
    <property type="entry name" value="DIGUANYLATE CYCLASE DGCP"/>
    <property type="match status" value="1"/>
</dbReference>
<dbReference type="CDD" id="cd00130">
    <property type="entry name" value="PAS"/>
    <property type="match status" value="1"/>
</dbReference>
<dbReference type="EMBL" id="SWAD01000037">
    <property type="protein sequence ID" value="TMQ76899.1"/>
    <property type="molecule type" value="Genomic_DNA"/>
</dbReference>
<dbReference type="FunFam" id="3.20.20.450:FF:000001">
    <property type="entry name" value="Cyclic di-GMP phosphodiesterase yahA"/>
    <property type="match status" value="1"/>
</dbReference>
<dbReference type="SUPFAM" id="SSF55785">
    <property type="entry name" value="PYP-like sensor domain (PAS domain)"/>
    <property type="match status" value="1"/>
</dbReference>
<evidence type="ECO:0000256" key="6">
    <source>
        <dbReference type="PROSITE-ProRule" id="PRU00169"/>
    </source>
</evidence>
<gene>
    <name evidence="11" type="ORF">ACCUM_3772</name>
</gene>
<evidence type="ECO:0000256" key="2">
    <source>
        <dbReference type="ARBA" id="ARBA00023012"/>
    </source>
</evidence>
<evidence type="ECO:0000313" key="11">
    <source>
        <dbReference type="EMBL" id="TMQ76899.1"/>
    </source>
</evidence>
<dbReference type="FunFam" id="3.40.50.2300:FF:000001">
    <property type="entry name" value="DNA-binding response regulator PhoB"/>
    <property type="match status" value="1"/>
</dbReference>
<dbReference type="SMART" id="SM00267">
    <property type="entry name" value="GGDEF"/>
    <property type="match status" value="1"/>
</dbReference>
<accession>A0A5S4ENE3</accession>
<dbReference type="InterPro" id="IPR043128">
    <property type="entry name" value="Rev_trsase/Diguanyl_cyclase"/>
</dbReference>
<dbReference type="InterPro" id="IPR013655">
    <property type="entry name" value="PAS_fold_3"/>
</dbReference>
<comment type="caution">
    <text evidence="11">The sequence shown here is derived from an EMBL/GenBank/DDBJ whole genome shotgun (WGS) entry which is preliminary data.</text>
</comment>
<dbReference type="Pfam" id="PF00563">
    <property type="entry name" value="EAL"/>
    <property type="match status" value="1"/>
</dbReference>
<dbReference type="InterPro" id="IPR000160">
    <property type="entry name" value="GGDEF_dom"/>
</dbReference>
<dbReference type="CDD" id="cd17574">
    <property type="entry name" value="REC_OmpR"/>
    <property type="match status" value="1"/>
</dbReference>
<evidence type="ECO:0000259" key="7">
    <source>
        <dbReference type="PROSITE" id="PS50110"/>
    </source>
</evidence>